<comment type="caution">
    <text evidence="1">The sequence shown here is derived from an EMBL/GenBank/DDBJ whole genome shotgun (WGS) entry which is preliminary data.</text>
</comment>
<organism evidence="1 2">
    <name type="scientific">Hohenbuehelia grisea</name>
    <dbReference type="NCBI Taxonomy" id="104357"/>
    <lineage>
        <taxon>Eukaryota</taxon>
        <taxon>Fungi</taxon>
        <taxon>Dikarya</taxon>
        <taxon>Basidiomycota</taxon>
        <taxon>Agaricomycotina</taxon>
        <taxon>Agaricomycetes</taxon>
        <taxon>Agaricomycetidae</taxon>
        <taxon>Agaricales</taxon>
        <taxon>Pleurotineae</taxon>
        <taxon>Pleurotaceae</taxon>
        <taxon>Hohenbuehelia</taxon>
    </lineage>
</organism>
<keyword evidence="2" id="KW-1185">Reference proteome</keyword>
<gene>
    <name evidence="1" type="ORF">HGRIS_011799</name>
</gene>
<name>A0ABR3JXM8_9AGAR</name>
<sequence>MSTPNPDNKYMHLEISCSQGRDIPTIEKEQTLRPKIQRALYAKFSVDGCPGTVHEVPFLNSQPIEPPVSMKFYSKSSSMLEISLYAVRSRHDDILLARGYQDLTSIVSKERFEVFLTPSAGSELATTPVLTFTASVSKEIDAHADFDSLRGELALDSRLTKAMVYFGFVVKVAEGVAELNPIAKIAVGMIGIMNSRNDEVLELLEVVERACTVVVDVQTAGYEGDRARQLSTIKILVDAIDQCMYLLGSLSIRPLGQRLAQHTVDDVIGRRKALDSLVQRAASNQELDTQNAIFVLKKINLDQRTFRFANNVPNSS</sequence>
<dbReference type="Proteomes" id="UP001556367">
    <property type="component" value="Unassembled WGS sequence"/>
</dbReference>
<evidence type="ECO:0000313" key="1">
    <source>
        <dbReference type="EMBL" id="KAL0960165.1"/>
    </source>
</evidence>
<proteinExistence type="predicted"/>
<protein>
    <submittedName>
        <fullName evidence="1">Uncharacterized protein</fullName>
    </submittedName>
</protein>
<accession>A0ABR3JXM8</accession>
<evidence type="ECO:0000313" key="2">
    <source>
        <dbReference type="Proteomes" id="UP001556367"/>
    </source>
</evidence>
<dbReference type="EMBL" id="JASNQZ010000002">
    <property type="protein sequence ID" value="KAL0960165.1"/>
    <property type="molecule type" value="Genomic_DNA"/>
</dbReference>
<reference evidence="2" key="1">
    <citation type="submission" date="2024-06" db="EMBL/GenBank/DDBJ databases">
        <title>Multi-omics analyses provide insights into the biosynthesis of the anticancer antibiotic pleurotin in Hohenbuehelia grisea.</title>
        <authorList>
            <person name="Weaver J.A."/>
            <person name="Alberti F."/>
        </authorList>
    </citation>
    <scope>NUCLEOTIDE SEQUENCE [LARGE SCALE GENOMIC DNA]</scope>
    <source>
        <strain evidence="2">T-177</strain>
    </source>
</reference>